<dbReference type="Proteomes" id="UP000235005">
    <property type="component" value="Unassembled WGS sequence"/>
</dbReference>
<dbReference type="AlphaFoldDB" id="A0A2N5X4D4"/>
<sequence>MNLFPLPGCLMAALLFSLPLANASTPPANTDARPIIERKDDLPRHHYQLDVPVVALYAPGNRKALLTLARALAIDTEADLAKYDIRDDNTVQDYYAILGTVAMLESRWQDYLDFLAQRRELESKEANRLTMGLIGEAVARVKLSGAEDEAAALKAELTRSVQSLPYKTVQDNVKGAKGSAEIMTLALVLGSLESRYQTAIDNTQGKISHDIASALVGSAFTVDHYIPNAPIAAEVYSSYIAANEVEKEDIWEARKYDLAADTQASDVVVAVWDSGVDVSLFKTSGQLWTNRDEIADNAIDDDGNGFVDDLHGFAYDVNSNIVPELLQPIEQDYDADPKKLQVHAKGMDDIYANIDSPEAANLRQLIAGLPQEEVEGFLESISLYSGYAHGTHVAGIALEGNPFARLLVARMTYNHKHMPIKPTVERAQKDAQMFHAAARYFREQGVRAVNMSWGGSLRSIESALEAHNAGGTAEERKALARKIYAIGDAALREVIAGSPEILFITSAGNSDNDVKFDEFYPSSYEYSNLLSVGAVDIAGDETSFTSLGKVDIYANGHEVESYVPGGDRLRFSGTSMSSPQVLNLASKLLALAPELSVKELIGLILEGTDEKQLDARTIKLMNTRASIALLLNRESV</sequence>
<dbReference type="PRINTS" id="PR00723">
    <property type="entry name" value="SUBTILISIN"/>
</dbReference>
<feature type="domain" description="Peptidase S8/S53" evidence="7">
    <location>
        <begin position="265"/>
        <end position="607"/>
    </location>
</feature>
<dbReference type="PANTHER" id="PTHR43399">
    <property type="entry name" value="SUBTILISIN-RELATED"/>
    <property type="match status" value="1"/>
</dbReference>
<dbReference type="EMBL" id="PKUS01000007">
    <property type="protein sequence ID" value="PLW69341.1"/>
    <property type="molecule type" value="Genomic_DNA"/>
</dbReference>
<dbReference type="Pfam" id="PF00082">
    <property type="entry name" value="Peptidase_S8"/>
    <property type="match status" value="1"/>
</dbReference>
<keyword evidence="6" id="KW-0732">Signal</keyword>
<dbReference type="PANTHER" id="PTHR43399:SF4">
    <property type="entry name" value="CELL WALL-ASSOCIATED PROTEASE"/>
    <property type="match status" value="1"/>
</dbReference>
<evidence type="ECO:0000313" key="8">
    <source>
        <dbReference type="EMBL" id="PLW69341.1"/>
    </source>
</evidence>
<evidence type="ECO:0000256" key="3">
    <source>
        <dbReference type="ARBA" id="ARBA00022801"/>
    </source>
</evidence>
<dbReference type="Gene3D" id="3.40.50.200">
    <property type="entry name" value="Peptidase S8/S53 domain"/>
    <property type="match status" value="1"/>
</dbReference>
<evidence type="ECO:0000256" key="5">
    <source>
        <dbReference type="PROSITE-ProRule" id="PRU01240"/>
    </source>
</evidence>
<dbReference type="PROSITE" id="PS51892">
    <property type="entry name" value="SUBTILASE"/>
    <property type="match status" value="1"/>
</dbReference>
<keyword evidence="2 5" id="KW-0645">Protease</keyword>
<feature type="active site" description="Charge relay system" evidence="5">
    <location>
        <position position="575"/>
    </location>
</feature>
<dbReference type="SUPFAM" id="SSF52743">
    <property type="entry name" value="Subtilisin-like"/>
    <property type="match status" value="1"/>
</dbReference>
<protein>
    <recommendedName>
        <fullName evidence="7">Peptidase S8/S53 domain-containing protein</fullName>
    </recommendedName>
</protein>
<dbReference type="InterPro" id="IPR036852">
    <property type="entry name" value="Peptidase_S8/S53_dom_sf"/>
</dbReference>
<evidence type="ECO:0000256" key="1">
    <source>
        <dbReference type="ARBA" id="ARBA00011073"/>
    </source>
</evidence>
<evidence type="ECO:0000313" key="9">
    <source>
        <dbReference type="Proteomes" id="UP000235005"/>
    </source>
</evidence>
<accession>A0A2N5X4D4</accession>
<dbReference type="OrthoDB" id="9790784at2"/>
<feature type="chain" id="PRO_5014989125" description="Peptidase S8/S53 domain-containing protein" evidence="6">
    <location>
        <begin position="24"/>
        <end position="636"/>
    </location>
</feature>
<dbReference type="RefSeq" id="WP_101517705.1">
    <property type="nucleotide sequence ID" value="NZ_PKUS01000007.1"/>
</dbReference>
<keyword evidence="3 5" id="KW-0378">Hydrolase</keyword>
<dbReference type="InterPro" id="IPR051048">
    <property type="entry name" value="Peptidase_S8/S53_subtilisin"/>
</dbReference>
<dbReference type="GO" id="GO:0006508">
    <property type="term" value="P:proteolysis"/>
    <property type="evidence" value="ECO:0007669"/>
    <property type="project" value="UniProtKB-KW"/>
</dbReference>
<dbReference type="InterPro" id="IPR000209">
    <property type="entry name" value="Peptidase_S8/S53_dom"/>
</dbReference>
<feature type="signal peptide" evidence="6">
    <location>
        <begin position="1"/>
        <end position="23"/>
    </location>
</feature>
<evidence type="ECO:0000256" key="2">
    <source>
        <dbReference type="ARBA" id="ARBA00022670"/>
    </source>
</evidence>
<reference evidence="8 9" key="1">
    <citation type="submission" date="2018-01" db="EMBL/GenBank/DDBJ databases">
        <title>The draft genome sequence of Halioglobus lutimaris HF004.</title>
        <authorList>
            <person name="Du Z.-J."/>
            <person name="Shi M.-J."/>
        </authorList>
    </citation>
    <scope>NUCLEOTIDE SEQUENCE [LARGE SCALE GENOMIC DNA]</scope>
    <source>
        <strain evidence="8 9">HF004</strain>
    </source>
</reference>
<dbReference type="InterPro" id="IPR015500">
    <property type="entry name" value="Peptidase_S8_subtilisin-rel"/>
</dbReference>
<comment type="caution">
    <text evidence="8">The sequence shown here is derived from an EMBL/GenBank/DDBJ whole genome shotgun (WGS) entry which is preliminary data.</text>
</comment>
<evidence type="ECO:0000256" key="6">
    <source>
        <dbReference type="SAM" id="SignalP"/>
    </source>
</evidence>
<evidence type="ECO:0000256" key="4">
    <source>
        <dbReference type="ARBA" id="ARBA00022825"/>
    </source>
</evidence>
<name>A0A2N5X4D4_9GAMM</name>
<comment type="similarity">
    <text evidence="1 5">Belongs to the peptidase S8 family.</text>
</comment>
<feature type="active site" description="Charge relay system" evidence="5">
    <location>
        <position position="389"/>
    </location>
</feature>
<keyword evidence="9" id="KW-1185">Reference proteome</keyword>
<organism evidence="8 9">
    <name type="scientific">Pseudohalioglobus lutimaris</name>
    <dbReference type="NCBI Taxonomy" id="1737061"/>
    <lineage>
        <taxon>Bacteria</taxon>
        <taxon>Pseudomonadati</taxon>
        <taxon>Pseudomonadota</taxon>
        <taxon>Gammaproteobacteria</taxon>
        <taxon>Cellvibrionales</taxon>
        <taxon>Halieaceae</taxon>
        <taxon>Pseudohalioglobus</taxon>
    </lineage>
</organism>
<evidence type="ECO:0000259" key="7">
    <source>
        <dbReference type="Pfam" id="PF00082"/>
    </source>
</evidence>
<feature type="active site" description="Charge relay system" evidence="5">
    <location>
        <position position="273"/>
    </location>
</feature>
<gene>
    <name evidence="8" type="ORF">C0039_07345</name>
</gene>
<dbReference type="GO" id="GO:0004252">
    <property type="term" value="F:serine-type endopeptidase activity"/>
    <property type="evidence" value="ECO:0007669"/>
    <property type="project" value="UniProtKB-UniRule"/>
</dbReference>
<proteinExistence type="inferred from homology"/>
<keyword evidence="4 5" id="KW-0720">Serine protease</keyword>